<evidence type="ECO:0000256" key="1">
    <source>
        <dbReference type="ARBA" id="ARBA00010337"/>
    </source>
</evidence>
<dbReference type="Gene3D" id="1.20.120.1900">
    <property type="entry name" value="Gamma-tubulin complex, C-terminal domain"/>
    <property type="match status" value="1"/>
</dbReference>
<comment type="similarity">
    <text evidence="1 5">Belongs to the TUBGCP family.</text>
</comment>
<evidence type="ECO:0000256" key="2">
    <source>
        <dbReference type="ARBA" id="ARBA00022490"/>
    </source>
</evidence>
<feature type="domain" description="Gamma tubulin complex component C-terminal" evidence="7">
    <location>
        <begin position="589"/>
        <end position="1005"/>
    </location>
</feature>
<dbReference type="Proteomes" id="UP000541558">
    <property type="component" value="Unassembled WGS sequence"/>
</dbReference>
<organism evidence="8 9">
    <name type="scientific">Ephemerocybe angulata</name>
    <dbReference type="NCBI Taxonomy" id="980116"/>
    <lineage>
        <taxon>Eukaryota</taxon>
        <taxon>Fungi</taxon>
        <taxon>Dikarya</taxon>
        <taxon>Basidiomycota</taxon>
        <taxon>Agaricomycotina</taxon>
        <taxon>Agaricomycetes</taxon>
        <taxon>Agaricomycetidae</taxon>
        <taxon>Agaricales</taxon>
        <taxon>Agaricineae</taxon>
        <taxon>Psathyrellaceae</taxon>
        <taxon>Ephemerocybe</taxon>
    </lineage>
</organism>
<dbReference type="InterPro" id="IPR042241">
    <property type="entry name" value="GCP_C_sf"/>
</dbReference>
<dbReference type="GO" id="GO:0051011">
    <property type="term" value="F:microtubule minus-end binding"/>
    <property type="evidence" value="ECO:0007669"/>
    <property type="project" value="TreeGrafter"/>
</dbReference>
<dbReference type="AlphaFoldDB" id="A0A8H5F796"/>
<evidence type="ECO:0000256" key="4">
    <source>
        <dbReference type="ARBA" id="ARBA00023212"/>
    </source>
</evidence>
<accession>A0A8H5F796</accession>
<dbReference type="EMBL" id="JAACJK010000163">
    <property type="protein sequence ID" value="KAF5326306.1"/>
    <property type="molecule type" value="Genomic_DNA"/>
</dbReference>
<name>A0A8H5F796_9AGAR</name>
<dbReference type="GO" id="GO:0000930">
    <property type="term" value="C:gamma-tubulin complex"/>
    <property type="evidence" value="ECO:0007669"/>
    <property type="project" value="TreeGrafter"/>
</dbReference>
<feature type="region of interest" description="Disordered" evidence="6">
    <location>
        <begin position="631"/>
        <end position="656"/>
    </location>
</feature>
<dbReference type="GO" id="GO:0043015">
    <property type="term" value="F:gamma-tubulin binding"/>
    <property type="evidence" value="ECO:0007669"/>
    <property type="project" value="InterPro"/>
</dbReference>
<feature type="region of interest" description="Disordered" evidence="6">
    <location>
        <begin position="843"/>
        <end position="868"/>
    </location>
</feature>
<sequence length="1009" mass="112675">MEIWTHAEDLLDLSAFSELRLGEDLDDLPQIHPHFFFAPLKDRPQDPILEAIKLSQAQPTPNVRDERRKKELLSSVDARLPKELAILTTDLGGLNEVGSGEEGDEGRPRSPLSFWSSVLESQRQATGNTLSWDRLRPTHTHRASTTAFLSEQDDAVLASARYRLDPESSQTAHVVSAEELHRSLQMTVIGTSSGLFRWDDLSERFLYAAEGSRNLRIRERDEVISRSIVERFLTIGTLLRRLEEFIKALQLRTVKDGPTVHALAHALSTVLIYLRETLVKTSASDDTGLFASVWSKYAPYEDILHAISDLYGRGQDVSPNVYPELISSPIVIISIIYKHLALHLERRSNGTISAIFAYILDATSKGYLHEVGVSVGYGGQPRKQPTKLHQEREQYFGLEDEDEQAEEDILEALEGVQTNFPDFFPKPLLDLLPTAQKSLILLRHAQPDHPLLGQESKDKRVRWLWSEQDILAEWNETQHVNVETSNSSSTPTLPVQLSTTTYKPEIAAQFHVFDMAPGDFITQSALQVVDKSTSILDSFIQRFAAPLPSITPTLPHLTALVFHKLLEHASALSTTLLAIFLTSSNNLNLQLHLSLLRSYLLVTLPAFKSKLLEALFSDAGEYGVDASPHGMSLRSARRRRSKAKAKTREREGESKQPWAVGISANLLEREVWPPVSGDLSFFLRTVIVDSVNMGWEVDEVQHVVLEEAVWRVGFAIRDLPVGGGRERWMNPLCIEALDFLYMDYKPPRPMDVLISPHILSKYHRIFAFILRLFRVECAVKSLFRMTRLAAGNPLFPTLVNSRRMVLHFQFIAQSFVSTLSSYVFDTAIGGNFDPFLEQLSASSPSSSSSSSSSPTSPISATAPPPTSTESASRFSDVFELASAHSVLLDRILTACLLRSGQKAVGELLRQALELVLEFCVVMGELQRERVKEWEAAGMVEDVYRRFRSKMTTFVKVLKNLVDKGPTSAMAAWSFEGASVTGMQQPTGGTAALAHLLVRLDMGAWWTGAA</sequence>
<keyword evidence="9" id="KW-1185">Reference proteome</keyword>
<keyword evidence="3 5" id="KW-0493">Microtubule</keyword>
<dbReference type="GO" id="GO:0007020">
    <property type="term" value="P:microtubule nucleation"/>
    <property type="evidence" value="ECO:0007669"/>
    <property type="project" value="InterPro"/>
</dbReference>
<dbReference type="OrthoDB" id="775571at2759"/>
<dbReference type="GO" id="GO:0005816">
    <property type="term" value="C:spindle pole body"/>
    <property type="evidence" value="ECO:0007669"/>
    <property type="project" value="UniProtKB-ARBA"/>
</dbReference>
<dbReference type="PANTHER" id="PTHR19302">
    <property type="entry name" value="GAMMA TUBULIN COMPLEX PROTEIN"/>
    <property type="match status" value="1"/>
</dbReference>
<reference evidence="8 9" key="1">
    <citation type="journal article" date="2020" name="ISME J.">
        <title>Uncovering the hidden diversity of litter-decomposition mechanisms in mushroom-forming fungi.</title>
        <authorList>
            <person name="Floudas D."/>
            <person name="Bentzer J."/>
            <person name="Ahren D."/>
            <person name="Johansson T."/>
            <person name="Persson P."/>
            <person name="Tunlid A."/>
        </authorList>
    </citation>
    <scope>NUCLEOTIDE SEQUENCE [LARGE SCALE GENOMIC DNA]</scope>
    <source>
        <strain evidence="8 9">CBS 175.51</strain>
    </source>
</reference>
<evidence type="ECO:0000259" key="7">
    <source>
        <dbReference type="Pfam" id="PF04130"/>
    </source>
</evidence>
<feature type="compositionally biased region" description="Basic residues" evidence="6">
    <location>
        <begin position="635"/>
        <end position="645"/>
    </location>
</feature>
<comment type="caution">
    <text evidence="8">The sequence shown here is derived from an EMBL/GenBank/DDBJ whole genome shotgun (WGS) entry which is preliminary data.</text>
</comment>
<proteinExistence type="inferred from homology"/>
<dbReference type="GO" id="GO:0051321">
    <property type="term" value="P:meiotic cell cycle"/>
    <property type="evidence" value="ECO:0007669"/>
    <property type="project" value="TreeGrafter"/>
</dbReference>
<evidence type="ECO:0000313" key="9">
    <source>
        <dbReference type="Proteomes" id="UP000541558"/>
    </source>
</evidence>
<comment type="subcellular location">
    <subcellularLocation>
        <location evidence="5">Cytoplasm</location>
        <location evidence="5">Cytoskeleton</location>
        <location evidence="5">Microtubule organizing center</location>
    </subcellularLocation>
</comment>
<evidence type="ECO:0000313" key="8">
    <source>
        <dbReference type="EMBL" id="KAF5326306.1"/>
    </source>
</evidence>
<evidence type="ECO:0000256" key="3">
    <source>
        <dbReference type="ARBA" id="ARBA00022701"/>
    </source>
</evidence>
<dbReference type="Pfam" id="PF04130">
    <property type="entry name" value="GCP_C_terminal"/>
    <property type="match status" value="1"/>
</dbReference>
<dbReference type="GO" id="GO:0000278">
    <property type="term" value="P:mitotic cell cycle"/>
    <property type="evidence" value="ECO:0007669"/>
    <property type="project" value="TreeGrafter"/>
</dbReference>
<dbReference type="GO" id="GO:0051225">
    <property type="term" value="P:spindle assembly"/>
    <property type="evidence" value="ECO:0007669"/>
    <property type="project" value="TreeGrafter"/>
</dbReference>
<protein>
    <recommendedName>
        <fullName evidence="5">Spindle pole body component</fullName>
    </recommendedName>
</protein>
<dbReference type="InterPro" id="IPR007259">
    <property type="entry name" value="GCP"/>
</dbReference>
<dbReference type="GO" id="GO:0005874">
    <property type="term" value="C:microtubule"/>
    <property type="evidence" value="ECO:0007669"/>
    <property type="project" value="UniProtKB-KW"/>
</dbReference>
<keyword evidence="2 5" id="KW-0963">Cytoplasm</keyword>
<dbReference type="PANTHER" id="PTHR19302:SF70">
    <property type="entry name" value="GAMMA-TUBULIN COMPLEX COMPONENT 6"/>
    <property type="match status" value="1"/>
</dbReference>
<evidence type="ECO:0000256" key="5">
    <source>
        <dbReference type="RuleBase" id="RU363050"/>
    </source>
</evidence>
<evidence type="ECO:0000256" key="6">
    <source>
        <dbReference type="SAM" id="MobiDB-lite"/>
    </source>
</evidence>
<dbReference type="GO" id="GO:0000922">
    <property type="term" value="C:spindle pole"/>
    <property type="evidence" value="ECO:0007669"/>
    <property type="project" value="InterPro"/>
</dbReference>
<keyword evidence="4 5" id="KW-0206">Cytoskeleton</keyword>
<dbReference type="InterPro" id="IPR040457">
    <property type="entry name" value="GCP_C"/>
</dbReference>
<dbReference type="GO" id="GO:0031122">
    <property type="term" value="P:cytoplasmic microtubule organization"/>
    <property type="evidence" value="ECO:0007669"/>
    <property type="project" value="TreeGrafter"/>
</dbReference>
<gene>
    <name evidence="8" type="ORF">D9611_000450</name>
</gene>